<geneLocation type="plasmid" evidence="3">
    <name>pnp7-2</name>
</geneLocation>
<dbReference type="InterPro" id="IPR001130">
    <property type="entry name" value="TatD-like"/>
</dbReference>
<dbReference type="InterPro" id="IPR049677">
    <property type="entry name" value="QatD"/>
</dbReference>
<gene>
    <name evidence="2" type="ORF">NP7_10990</name>
</gene>
<sequence>MLDMHCHLDLYAEPFEVAKKCQELGIFVLSVTTTPKAWRGTKKLELENSKIRTAIGLHPQVASQRIAELDLFDEILPHTKYVGEIGLDGGKDYSDSYLTQLKAFKHILSSVNRLGGRIMSIHCRYSAKAVLDELENIDGTPILHWFSGNKSELKRAISRGCYFSIGPNMLCSKKGQEILSLIPIDKILTETDGPFGKYNRKILMPWDASIANDIIAERLGFSREKVDFLIRNNLKNLIE</sequence>
<dbReference type="InterPro" id="IPR032466">
    <property type="entry name" value="Metal_Hydrolase"/>
</dbReference>
<dbReference type="GO" id="GO:0016788">
    <property type="term" value="F:hydrolase activity, acting on ester bonds"/>
    <property type="evidence" value="ECO:0007669"/>
    <property type="project" value="InterPro"/>
</dbReference>
<keyword evidence="2" id="KW-0378">Hydrolase</keyword>
<keyword evidence="1" id="KW-0479">Metal-binding</keyword>
<organism evidence="2 3">
    <name type="scientific">Faucicola osloensis</name>
    <name type="common">Moraxella osloensis</name>
    <dbReference type="NCBI Taxonomy" id="34062"/>
    <lineage>
        <taxon>Bacteria</taxon>
        <taxon>Pseudomonadati</taxon>
        <taxon>Pseudomonadota</taxon>
        <taxon>Gammaproteobacteria</taxon>
        <taxon>Moraxellales</taxon>
        <taxon>Moraxellaceae</taxon>
        <taxon>Faucicola</taxon>
    </lineage>
</organism>
<dbReference type="PANTHER" id="PTHR46124">
    <property type="entry name" value="D-AMINOACYL-TRNA DEACYLASE"/>
    <property type="match status" value="1"/>
</dbReference>
<protein>
    <submittedName>
        <fullName evidence="2">Hydrolase TatD</fullName>
    </submittedName>
</protein>
<feature type="binding site" evidence="1">
    <location>
        <position position="84"/>
    </location>
    <ligand>
        <name>a divalent metal cation</name>
        <dbReference type="ChEBI" id="CHEBI:60240"/>
        <label>1</label>
    </ligand>
</feature>
<keyword evidence="2" id="KW-0614">Plasmid</keyword>
<dbReference type="GO" id="GO:0046872">
    <property type="term" value="F:metal ion binding"/>
    <property type="evidence" value="ECO:0007669"/>
    <property type="project" value="UniProtKB-KW"/>
</dbReference>
<evidence type="ECO:0000313" key="3">
    <source>
        <dbReference type="Proteomes" id="UP000229340"/>
    </source>
</evidence>
<dbReference type="CDD" id="cd01310">
    <property type="entry name" value="TatD_DNAse"/>
    <property type="match status" value="1"/>
</dbReference>
<dbReference type="AlphaFoldDB" id="A0A2D2LY28"/>
<dbReference type="RefSeq" id="WP_100271253.1">
    <property type="nucleotide sequence ID" value="NZ_CP024445.1"/>
</dbReference>
<proteinExistence type="predicted"/>
<feature type="binding site" evidence="1">
    <location>
        <position position="192"/>
    </location>
    <ligand>
        <name>a divalent metal cation</name>
        <dbReference type="ChEBI" id="CHEBI:60240"/>
        <label>1</label>
    </ligand>
</feature>
<dbReference type="Proteomes" id="UP000229340">
    <property type="component" value="Plasmid pNP7-2"/>
</dbReference>
<dbReference type="PANTHER" id="PTHR46124:SF2">
    <property type="entry name" value="D-AMINOACYL-TRNA DEACYLASE"/>
    <property type="match status" value="1"/>
</dbReference>
<reference evidence="3" key="1">
    <citation type="submission" date="2017-10" db="EMBL/GenBank/DDBJ databases">
        <title>Complete genome sequence of Moraxella osloensis NP7 isolated from human skin.</title>
        <authorList>
            <person name="Lee K."/>
            <person name="Lim J.Y."/>
            <person name="Hwang I."/>
        </authorList>
    </citation>
    <scope>NUCLEOTIDE SEQUENCE [LARGE SCALE GENOMIC DNA]</scope>
    <source>
        <strain evidence="3">NP7</strain>
        <plasmid evidence="3">pnp7-2</plasmid>
    </source>
</reference>
<feature type="binding site" evidence="1">
    <location>
        <position position="144"/>
    </location>
    <ligand>
        <name>a divalent metal cation</name>
        <dbReference type="ChEBI" id="CHEBI:60240"/>
        <label>2</label>
    </ligand>
</feature>
<dbReference type="NCBIfam" id="NF041926">
    <property type="entry name" value="QatD"/>
    <property type="match status" value="1"/>
</dbReference>
<dbReference type="Pfam" id="PF01026">
    <property type="entry name" value="TatD_DNase"/>
    <property type="match status" value="1"/>
</dbReference>
<feature type="binding site" evidence="1">
    <location>
        <position position="7"/>
    </location>
    <ligand>
        <name>a divalent metal cation</name>
        <dbReference type="ChEBI" id="CHEBI:60240"/>
        <label>1</label>
    </ligand>
</feature>
<evidence type="ECO:0000256" key="1">
    <source>
        <dbReference type="PIRSR" id="PIRSR005902-1"/>
    </source>
</evidence>
<feature type="binding site" evidence="1">
    <location>
        <position position="5"/>
    </location>
    <ligand>
        <name>a divalent metal cation</name>
        <dbReference type="ChEBI" id="CHEBI:60240"/>
        <label>1</label>
    </ligand>
</feature>
<dbReference type="SUPFAM" id="SSF51556">
    <property type="entry name" value="Metallo-dependent hydrolases"/>
    <property type="match status" value="1"/>
</dbReference>
<feature type="binding site" evidence="1">
    <location>
        <position position="122"/>
    </location>
    <ligand>
        <name>a divalent metal cation</name>
        <dbReference type="ChEBI" id="CHEBI:60240"/>
        <label>2</label>
    </ligand>
</feature>
<dbReference type="EMBL" id="CP024445">
    <property type="protein sequence ID" value="ATR79933.1"/>
    <property type="molecule type" value="Genomic_DNA"/>
</dbReference>
<evidence type="ECO:0000313" key="2">
    <source>
        <dbReference type="EMBL" id="ATR79933.1"/>
    </source>
</evidence>
<dbReference type="Gene3D" id="3.20.20.140">
    <property type="entry name" value="Metal-dependent hydrolases"/>
    <property type="match status" value="1"/>
</dbReference>
<accession>A0A2D2LY28</accession>
<name>A0A2D2LY28_FAUOS</name>
<dbReference type="PIRSF" id="PIRSF005902">
    <property type="entry name" value="DNase_TatD"/>
    <property type="match status" value="1"/>
</dbReference>